<accession>A0AAD8A2U8</accession>
<protein>
    <submittedName>
        <fullName evidence="4">Uncharacterized protein</fullName>
    </submittedName>
</protein>
<feature type="transmembrane region" description="Helical" evidence="3">
    <location>
        <begin position="109"/>
        <end position="136"/>
    </location>
</feature>
<dbReference type="GO" id="GO:0005615">
    <property type="term" value="C:extracellular space"/>
    <property type="evidence" value="ECO:0007669"/>
    <property type="project" value="TreeGrafter"/>
</dbReference>
<keyword evidence="5" id="KW-1185">Reference proteome</keyword>
<evidence type="ECO:0000256" key="1">
    <source>
        <dbReference type="ARBA" id="ARBA00022460"/>
    </source>
</evidence>
<keyword evidence="1 2" id="KW-0193">Cuticle</keyword>
<feature type="non-terminal residue" evidence="4">
    <location>
        <position position="1"/>
    </location>
</feature>
<evidence type="ECO:0000313" key="4">
    <source>
        <dbReference type="EMBL" id="KAJ9591090.1"/>
    </source>
</evidence>
<keyword evidence="3" id="KW-0812">Transmembrane</keyword>
<dbReference type="InterPro" id="IPR051217">
    <property type="entry name" value="Insect_Cuticle_Struc_Prot"/>
</dbReference>
<dbReference type="Pfam" id="PF00379">
    <property type="entry name" value="Chitin_bind_4"/>
    <property type="match status" value="2"/>
</dbReference>
<proteinExistence type="predicted"/>
<dbReference type="Proteomes" id="UP001233999">
    <property type="component" value="Unassembled WGS sequence"/>
</dbReference>
<dbReference type="EMBL" id="JASPKZ010003887">
    <property type="protein sequence ID" value="KAJ9591090.1"/>
    <property type="molecule type" value="Genomic_DNA"/>
</dbReference>
<name>A0AAD8A2U8_DIPPU</name>
<dbReference type="InterPro" id="IPR031311">
    <property type="entry name" value="CHIT_BIND_RR_consensus"/>
</dbReference>
<sequence>MAVVSAIHGHEEHHAHPKYEFKYGVHDGHTHDIKEQAEKRDGDKVEGYYKLVEPDGTTRTVHYTADKHNGFNAKVERSGHAKDEPLLPMCNCSTFLCGMKTSKVRSSLICIYLATITITVAVVLAILALTVALPVYEEHKFRHRRVVVKAISISGYPGLSSMGVYRMVVRILNLIIFALMPVVLTLPIFEHHSDYEVEHHAHPKYEFKYGVHDGHTHDIKEQAEKRDGDKVEGYYKLVEPDGTTRTVHYTADKHNGFNAKVERSGHAAHPIVHHNI</sequence>
<evidence type="ECO:0000256" key="3">
    <source>
        <dbReference type="SAM" id="Phobius"/>
    </source>
</evidence>
<dbReference type="InterPro" id="IPR000618">
    <property type="entry name" value="Insect_cuticle"/>
</dbReference>
<gene>
    <name evidence="4" type="ORF">L9F63_002371</name>
</gene>
<dbReference type="AlphaFoldDB" id="A0AAD8A2U8"/>
<dbReference type="PANTHER" id="PTHR12236:SF95">
    <property type="entry name" value="CUTICULAR PROTEIN 76BD, ISOFORM C-RELATED"/>
    <property type="match status" value="1"/>
</dbReference>
<dbReference type="PROSITE" id="PS51155">
    <property type="entry name" value="CHIT_BIND_RR_2"/>
    <property type="match status" value="2"/>
</dbReference>
<keyword evidence="3" id="KW-1133">Transmembrane helix</keyword>
<dbReference type="PRINTS" id="PR00947">
    <property type="entry name" value="CUTICLE"/>
</dbReference>
<dbReference type="GO" id="GO:0031012">
    <property type="term" value="C:extracellular matrix"/>
    <property type="evidence" value="ECO:0007669"/>
    <property type="project" value="TreeGrafter"/>
</dbReference>
<organism evidence="4 5">
    <name type="scientific">Diploptera punctata</name>
    <name type="common">Pacific beetle cockroach</name>
    <dbReference type="NCBI Taxonomy" id="6984"/>
    <lineage>
        <taxon>Eukaryota</taxon>
        <taxon>Metazoa</taxon>
        <taxon>Ecdysozoa</taxon>
        <taxon>Arthropoda</taxon>
        <taxon>Hexapoda</taxon>
        <taxon>Insecta</taxon>
        <taxon>Pterygota</taxon>
        <taxon>Neoptera</taxon>
        <taxon>Polyneoptera</taxon>
        <taxon>Dictyoptera</taxon>
        <taxon>Blattodea</taxon>
        <taxon>Blaberoidea</taxon>
        <taxon>Blaberidae</taxon>
        <taxon>Diplopterinae</taxon>
        <taxon>Diploptera</taxon>
    </lineage>
</organism>
<feature type="transmembrane region" description="Helical" evidence="3">
    <location>
        <begin position="167"/>
        <end position="189"/>
    </location>
</feature>
<comment type="caution">
    <text evidence="4">The sequence shown here is derived from an EMBL/GenBank/DDBJ whole genome shotgun (WGS) entry which is preliminary data.</text>
</comment>
<dbReference type="PROSITE" id="PS00233">
    <property type="entry name" value="CHIT_BIND_RR_1"/>
    <property type="match status" value="2"/>
</dbReference>
<evidence type="ECO:0000313" key="5">
    <source>
        <dbReference type="Proteomes" id="UP001233999"/>
    </source>
</evidence>
<reference evidence="4" key="2">
    <citation type="submission" date="2023-05" db="EMBL/GenBank/DDBJ databases">
        <authorList>
            <person name="Fouks B."/>
        </authorList>
    </citation>
    <scope>NUCLEOTIDE SEQUENCE</scope>
    <source>
        <strain evidence="4">Stay&amp;Tobe</strain>
        <tissue evidence="4">Testes</tissue>
    </source>
</reference>
<dbReference type="GO" id="GO:0042302">
    <property type="term" value="F:structural constituent of cuticle"/>
    <property type="evidence" value="ECO:0007669"/>
    <property type="project" value="UniProtKB-UniRule"/>
</dbReference>
<reference evidence="4" key="1">
    <citation type="journal article" date="2023" name="IScience">
        <title>Live-bearing cockroach genome reveals convergent evolutionary mechanisms linked to viviparity in insects and beyond.</title>
        <authorList>
            <person name="Fouks B."/>
            <person name="Harrison M.C."/>
            <person name="Mikhailova A.A."/>
            <person name="Marchal E."/>
            <person name="English S."/>
            <person name="Carruthers M."/>
            <person name="Jennings E.C."/>
            <person name="Chiamaka E.L."/>
            <person name="Frigard R.A."/>
            <person name="Pippel M."/>
            <person name="Attardo G.M."/>
            <person name="Benoit J.B."/>
            <person name="Bornberg-Bauer E."/>
            <person name="Tobe S.S."/>
        </authorList>
    </citation>
    <scope>NUCLEOTIDE SEQUENCE</scope>
    <source>
        <tissue evidence="4">Testes</tissue>
    </source>
</reference>
<keyword evidence="3" id="KW-0472">Membrane</keyword>
<dbReference type="PANTHER" id="PTHR12236">
    <property type="entry name" value="STRUCTURAL CONTITUENT OF CUTICLE"/>
    <property type="match status" value="1"/>
</dbReference>
<evidence type="ECO:0000256" key="2">
    <source>
        <dbReference type="PROSITE-ProRule" id="PRU00497"/>
    </source>
</evidence>